<evidence type="ECO:0000313" key="2">
    <source>
        <dbReference type="Proteomes" id="UP000006233"/>
    </source>
</evidence>
<accession>C9MV00</accession>
<dbReference type="STRING" id="634994.GCWU000323_00370"/>
<gene>
    <name evidence="1" type="ORF">GCWU000323_00370</name>
</gene>
<sequence>MAEPIWDKLLEKVSSEKYYYDEQILFEELIDLYYLCEEYDRCVLVFEKEIDELDWEEHFYYNMRFFILLLQFKKIRKL</sequence>
<proteinExistence type="predicted"/>
<dbReference type="HOGENOM" id="CLU_2617693_0_0_0"/>
<evidence type="ECO:0000313" key="1">
    <source>
        <dbReference type="EMBL" id="EEX75770.1"/>
    </source>
</evidence>
<organism evidence="1 2">
    <name type="scientific">Leptotrichia hofstadii F0254</name>
    <dbReference type="NCBI Taxonomy" id="634994"/>
    <lineage>
        <taxon>Bacteria</taxon>
        <taxon>Fusobacteriati</taxon>
        <taxon>Fusobacteriota</taxon>
        <taxon>Fusobacteriia</taxon>
        <taxon>Fusobacteriales</taxon>
        <taxon>Leptotrichiaceae</taxon>
        <taxon>Leptotrichia</taxon>
    </lineage>
</organism>
<dbReference type="AlphaFoldDB" id="C9MV00"/>
<reference evidence="1 2" key="1">
    <citation type="submission" date="2009-09" db="EMBL/GenBank/DDBJ databases">
        <authorList>
            <person name="Weinstock G."/>
            <person name="Sodergren E."/>
            <person name="Clifton S."/>
            <person name="Fulton L."/>
            <person name="Fulton B."/>
            <person name="Courtney L."/>
            <person name="Fronick C."/>
            <person name="Harrison M."/>
            <person name="Strong C."/>
            <person name="Farmer C."/>
            <person name="Delahaunty K."/>
            <person name="Markovic C."/>
            <person name="Hall O."/>
            <person name="Minx P."/>
            <person name="Tomlinson C."/>
            <person name="Mitreva M."/>
            <person name="Nelson J."/>
            <person name="Hou S."/>
            <person name="Wollam A."/>
            <person name="Pepin K.H."/>
            <person name="Johnson M."/>
            <person name="Bhonagiri V."/>
            <person name="Nash W.E."/>
            <person name="Warren W."/>
            <person name="Chinwalla A."/>
            <person name="Mardis E.R."/>
            <person name="Wilson R.K."/>
        </authorList>
    </citation>
    <scope>NUCLEOTIDE SEQUENCE [LARGE SCALE GENOMIC DNA]</scope>
    <source>
        <strain evidence="1 2">F0254</strain>
    </source>
</reference>
<dbReference type="Proteomes" id="UP000006233">
    <property type="component" value="Unassembled WGS sequence"/>
</dbReference>
<dbReference type="EMBL" id="ACVB02000006">
    <property type="protein sequence ID" value="EEX75770.1"/>
    <property type="molecule type" value="Genomic_DNA"/>
</dbReference>
<protein>
    <submittedName>
        <fullName evidence="1">Uncharacterized protein</fullName>
    </submittedName>
</protein>
<comment type="caution">
    <text evidence="1">The sequence shown here is derived from an EMBL/GenBank/DDBJ whole genome shotgun (WGS) entry which is preliminary data.</text>
</comment>
<dbReference type="RefSeq" id="WP_006803705.1">
    <property type="nucleotide sequence ID" value="NZ_GG700632.1"/>
</dbReference>
<name>C9MV00_9FUSO</name>